<dbReference type="SUPFAM" id="SSF88946">
    <property type="entry name" value="Sigma2 domain of RNA polymerase sigma factors"/>
    <property type="match status" value="1"/>
</dbReference>
<evidence type="ECO:0000259" key="6">
    <source>
        <dbReference type="Pfam" id="PF04542"/>
    </source>
</evidence>
<sequence length="187" mass="21178">MGVTIPGRTETRRGGDGVLTGVKVELEQRSLEEFISERGRRLLRAAWLLTGDAGHAEDLLQTALAKCWDRFEDLGDDATFEAYLRTTLHRTYISWWRKRSWTSESPTGQSLDVAAPETTREARLDLYRALMELSRPQRSAIVLHHLEDLPLAEVARILKLPLGTVKTHIHRGVATLRQSSHLTQEVT</sequence>
<dbReference type="InterPro" id="IPR014284">
    <property type="entry name" value="RNA_pol_sigma-70_dom"/>
</dbReference>
<evidence type="ECO:0000313" key="8">
    <source>
        <dbReference type="EMBL" id="RRD04198.1"/>
    </source>
</evidence>
<dbReference type="InterPro" id="IPR014325">
    <property type="entry name" value="RNA_pol_sigma-E_actinobac"/>
</dbReference>
<reference evidence="8 9" key="1">
    <citation type="submission" date="2018-11" db="EMBL/GenBank/DDBJ databases">
        <title>Genomes From Bacteria Associated with the Canine Oral Cavity: a Test Case for Automated Genome-Based Taxonomic Assignment.</title>
        <authorList>
            <person name="Coil D.A."/>
            <person name="Jospin G."/>
            <person name="Darling A.E."/>
            <person name="Wallis C."/>
            <person name="Davis I.J."/>
            <person name="Harris S."/>
            <person name="Eisen J.A."/>
            <person name="Holcombe L.J."/>
            <person name="O'Flynn C."/>
        </authorList>
    </citation>
    <scope>NUCLEOTIDE SEQUENCE [LARGE SCALE GENOMIC DNA]</scope>
    <source>
        <strain evidence="8 9">OH887_COT-365</strain>
    </source>
</reference>
<comment type="caution">
    <text evidence="8">The sequence shown here is derived from an EMBL/GenBank/DDBJ whole genome shotgun (WGS) entry which is preliminary data.</text>
</comment>
<organism evidence="8 9">
    <name type="scientific">Arachnia propionica</name>
    <dbReference type="NCBI Taxonomy" id="1750"/>
    <lineage>
        <taxon>Bacteria</taxon>
        <taxon>Bacillati</taxon>
        <taxon>Actinomycetota</taxon>
        <taxon>Actinomycetes</taxon>
        <taxon>Propionibacteriales</taxon>
        <taxon>Propionibacteriaceae</taxon>
        <taxon>Arachnia</taxon>
    </lineage>
</organism>
<dbReference type="InterPro" id="IPR007627">
    <property type="entry name" value="RNA_pol_sigma70_r2"/>
</dbReference>
<dbReference type="EMBL" id="RQZG01000013">
    <property type="protein sequence ID" value="RRD04198.1"/>
    <property type="molecule type" value="Genomic_DNA"/>
</dbReference>
<dbReference type="Pfam" id="PF04542">
    <property type="entry name" value="Sigma70_r2"/>
    <property type="match status" value="1"/>
</dbReference>
<evidence type="ECO:0000259" key="7">
    <source>
        <dbReference type="Pfam" id="PF08281"/>
    </source>
</evidence>
<keyword evidence="2" id="KW-0805">Transcription regulation</keyword>
<comment type="similarity">
    <text evidence="1">Belongs to the sigma-70 factor family. ECF subfamily.</text>
</comment>
<protein>
    <submittedName>
        <fullName evidence="8">SigE family RNA polymerase sigma factor</fullName>
    </submittedName>
</protein>
<evidence type="ECO:0000256" key="4">
    <source>
        <dbReference type="ARBA" id="ARBA00023125"/>
    </source>
</evidence>
<keyword evidence="5" id="KW-0804">Transcription</keyword>
<dbReference type="InterPro" id="IPR013324">
    <property type="entry name" value="RNA_pol_sigma_r3/r4-like"/>
</dbReference>
<name>A0A3P1T4G8_9ACTN</name>
<evidence type="ECO:0000256" key="1">
    <source>
        <dbReference type="ARBA" id="ARBA00010641"/>
    </source>
</evidence>
<gene>
    <name evidence="8" type="ORF">EII34_11375</name>
</gene>
<keyword evidence="3" id="KW-0731">Sigma factor</keyword>
<evidence type="ECO:0000313" key="9">
    <source>
        <dbReference type="Proteomes" id="UP000280819"/>
    </source>
</evidence>
<dbReference type="SUPFAM" id="SSF88659">
    <property type="entry name" value="Sigma3 and sigma4 domains of RNA polymerase sigma factors"/>
    <property type="match status" value="1"/>
</dbReference>
<feature type="domain" description="RNA polymerase sigma-70 region 2" evidence="6">
    <location>
        <begin position="36"/>
        <end position="102"/>
    </location>
</feature>
<dbReference type="NCBIfam" id="TIGR02983">
    <property type="entry name" value="SigE-fam_strep"/>
    <property type="match status" value="1"/>
</dbReference>
<dbReference type="Gene3D" id="1.10.1740.10">
    <property type="match status" value="1"/>
</dbReference>
<dbReference type="InterPro" id="IPR013325">
    <property type="entry name" value="RNA_pol_sigma_r2"/>
</dbReference>
<proteinExistence type="inferred from homology"/>
<dbReference type="CDD" id="cd06171">
    <property type="entry name" value="Sigma70_r4"/>
    <property type="match status" value="1"/>
</dbReference>
<feature type="domain" description="RNA polymerase sigma factor 70 region 4 type 2" evidence="7">
    <location>
        <begin position="124"/>
        <end position="176"/>
    </location>
</feature>
<dbReference type="GO" id="GO:0016987">
    <property type="term" value="F:sigma factor activity"/>
    <property type="evidence" value="ECO:0007669"/>
    <property type="project" value="UniProtKB-KW"/>
</dbReference>
<dbReference type="Gene3D" id="1.10.10.10">
    <property type="entry name" value="Winged helix-like DNA-binding domain superfamily/Winged helix DNA-binding domain"/>
    <property type="match status" value="1"/>
</dbReference>
<dbReference type="GO" id="GO:0003677">
    <property type="term" value="F:DNA binding"/>
    <property type="evidence" value="ECO:0007669"/>
    <property type="project" value="UniProtKB-KW"/>
</dbReference>
<dbReference type="Proteomes" id="UP000280819">
    <property type="component" value="Unassembled WGS sequence"/>
</dbReference>
<dbReference type="PANTHER" id="PTHR43133:SF50">
    <property type="entry name" value="ECF RNA POLYMERASE SIGMA FACTOR SIGM"/>
    <property type="match status" value="1"/>
</dbReference>
<dbReference type="InterPro" id="IPR036388">
    <property type="entry name" value="WH-like_DNA-bd_sf"/>
</dbReference>
<dbReference type="InterPro" id="IPR013249">
    <property type="entry name" value="RNA_pol_sigma70_r4_t2"/>
</dbReference>
<keyword evidence="4" id="KW-0238">DNA-binding</keyword>
<dbReference type="NCBIfam" id="TIGR02937">
    <property type="entry name" value="sigma70-ECF"/>
    <property type="match status" value="1"/>
</dbReference>
<evidence type="ECO:0000256" key="5">
    <source>
        <dbReference type="ARBA" id="ARBA00023163"/>
    </source>
</evidence>
<dbReference type="AlphaFoldDB" id="A0A3P1T4G8"/>
<dbReference type="GO" id="GO:0006352">
    <property type="term" value="P:DNA-templated transcription initiation"/>
    <property type="evidence" value="ECO:0007669"/>
    <property type="project" value="InterPro"/>
</dbReference>
<accession>A0A3P1T4G8</accession>
<dbReference type="InterPro" id="IPR039425">
    <property type="entry name" value="RNA_pol_sigma-70-like"/>
</dbReference>
<dbReference type="Pfam" id="PF08281">
    <property type="entry name" value="Sigma70_r4_2"/>
    <property type="match status" value="1"/>
</dbReference>
<evidence type="ECO:0000256" key="3">
    <source>
        <dbReference type="ARBA" id="ARBA00023082"/>
    </source>
</evidence>
<dbReference type="OrthoDB" id="3728876at2"/>
<dbReference type="PANTHER" id="PTHR43133">
    <property type="entry name" value="RNA POLYMERASE ECF-TYPE SIGMA FACTO"/>
    <property type="match status" value="1"/>
</dbReference>
<evidence type="ECO:0000256" key="2">
    <source>
        <dbReference type="ARBA" id="ARBA00023015"/>
    </source>
</evidence>